<proteinExistence type="predicted"/>
<comment type="caution">
    <text evidence="8">The sequence shown here is derived from an EMBL/GenBank/DDBJ whole genome shotgun (WGS) entry which is preliminary data.</text>
</comment>
<feature type="domain" description="Major facilitator superfamily (MFS) profile" evidence="7">
    <location>
        <begin position="74"/>
        <end position="558"/>
    </location>
</feature>
<keyword evidence="4 6" id="KW-0472">Membrane</keyword>
<feature type="transmembrane region" description="Helical" evidence="6">
    <location>
        <begin position="441"/>
        <end position="460"/>
    </location>
</feature>
<evidence type="ECO:0000313" key="9">
    <source>
        <dbReference type="Proteomes" id="UP001301769"/>
    </source>
</evidence>
<dbReference type="Proteomes" id="UP001301769">
    <property type="component" value="Unassembled WGS sequence"/>
</dbReference>
<evidence type="ECO:0000256" key="1">
    <source>
        <dbReference type="ARBA" id="ARBA00004141"/>
    </source>
</evidence>
<organism evidence="8 9">
    <name type="scientific">Rhypophila decipiens</name>
    <dbReference type="NCBI Taxonomy" id="261697"/>
    <lineage>
        <taxon>Eukaryota</taxon>
        <taxon>Fungi</taxon>
        <taxon>Dikarya</taxon>
        <taxon>Ascomycota</taxon>
        <taxon>Pezizomycotina</taxon>
        <taxon>Sordariomycetes</taxon>
        <taxon>Sordariomycetidae</taxon>
        <taxon>Sordariales</taxon>
        <taxon>Naviculisporaceae</taxon>
        <taxon>Rhypophila</taxon>
    </lineage>
</organism>
<reference evidence="8" key="2">
    <citation type="submission" date="2023-05" db="EMBL/GenBank/DDBJ databases">
        <authorList>
            <consortium name="Lawrence Berkeley National Laboratory"/>
            <person name="Steindorff A."/>
            <person name="Hensen N."/>
            <person name="Bonometti L."/>
            <person name="Westerberg I."/>
            <person name="Brannstrom I.O."/>
            <person name="Guillou S."/>
            <person name="Cros-Aarteil S."/>
            <person name="Calhoun S."/>
            <person name="Haridas S."/>
            <person name="Kuo A."/>
            <person name="Mondo S."/>
            <person name="Pangilinan J."/>
            <person name="Riley R."/>
            <person name="Labutti K."/>
            <person name="Andreopoulos B."/>
            <person name="Lipzen A."/>
            <person name="Chen C."/>
            <person name="Yanf M."/>
            <person name="Daum C."/>
            <person name="Ng V."/>
            <person name="Clum A."/>
            <person name="Ohm R."/>
            <person name="Martin F."/>
            <person name="Silar P."/>
            <person name="Natvig D."/>
            <person name="Lalanne C."/>
            <person name="Gautier V."/>
            <person name="Ament-Velasquez S.L."/>
            <person name="Kruys A."/>
            <person name="Hutchinson M.I."/>
            <person name="Powell A.J."/>
            <person name="Barry K."/>
            <person name="Miller A.N."/>
            <person name="Grigoriev I.V."/>
            <person name="Debuchy R."/>
            <person name="Gladieux P."/>
            <person name="Thoren M.H."/>
            <person name="Johannesson H."/>
        </authorList>
    </citation>
    <scope>NUCLEOTIDE SEQUENCE</scope>
    <source>
        <strain evidence="8">PSN293</strain>
    </source>
</reference>
<keyword evidence="2 6" id="KW-0812">Transmembrane</keyword>
<feature type="transmembrane region" description="Helical" evidence="6">
    <location>
        <begin position="346"/>
        <end position="370"/>
    </location>
</feature>
<evidence type="ECO:0000256" key="3">
    <source>
        <dbReference type="ARBA" id="ARBA00022989"/>
    </source>
</evidence>
<feature type="transmembrane region" description="Helical" evidence="6">
    <location>
        <begin position="159"/>
        <end position="178"/>
    </location>
</feature>
<dbReference type="SUPFAM" id="SSF103473">
    <property type="entry name" value="MFS general substrate transporter"/>
    <property type="match status" value="1"/>
</dbReference>
<keyword evidence="3 6" id="KW-1133">Transmembrane helix</keyword>
<dbReference type="PANTHER" id="PTHR23502:SF163">
    <property type="entry name" value="MAJOR FACILITATOR SUPERFAMILY (MFS) PROFILE DOMAIN-CONTAINING PROTEIN"/>
    <property type="match status" value="1"/>
</dbReference>
<feature type="transmembrane region" description="Helical" evidence="6">
    <location>
        <begin position="466"/>
        <end position="487"/>
    </location>
</feature>
<feature type="transmembrane region" description="Helical" evidence="6">
    <location>
        <begin position="390"/>
        <end position="409"/>
    </location>
</feature>
<dbReference type="AlphaFoldDB" id="A0AAN6XWQ5"/>
<keyword evidence="9" id="KW-1185">Reference proteome</keyword>
<name>A0AAN6XWQ5_9PEZI</name>
<dbReference type="GO" id="GO:0016020">
    <property type="term" value="C:membrane"/>
    <property type="evidence" value="ECO:0007669"/>
    <property type="project" value="UniProtKB-SubCell"/>
</dbReference>
<evidence type="ECO:0000256" key="5">
    <source>
        <dbReference type="SAM" id="MobiDB-lite"/>
    </source>
</evidence>
<evidence type="ECO:0000256" key="2">
    <source>
        <dbReference type="ARBA" id="ARBA00022692"/>
    </source>
</evidence>
<comment type="subcellular location">
    <subcellularLocation>
        <location evidence="1">Membrane</location>
        <topology evidence="1">Multi-pass membrane protein</topology>
    </subcellularLocation>
</comment>
<dbReference type="PANTHER" id="PTHR23502">
    <property type="entry name" value="MAJOR FACILITATOR SUPERFAMILY"/>
    <property type="match status" value="1"/>
</dbReference>
<accession>A0AAN6XWQ5</accession>
<dbReference type="InterPro" id="IPR011701">
    <property type="entry name" value="MFS"/>
</dbReference>
<evidence type="ECO:0000256" key="4">
    <source>
        <dbReference type="ARBA" id="ARBA00023136"/>
    </source>
</evidence>
<feature type="transmembrane region" description="Helical" evidence="6">
    <location>
        <begin position="249"/>
        <end position="269"/>
    </location>
</feature>
<evidence type="ECO:0000256" key="6">
    <source>
        <dbReference type="SAM" id="Phobius"/>
    </source>
</evidence>
<sequence>MASHDNAHDVRQPLLASGGADHVSYDGSERTSSSSSPASSITAVNSPKEVTVEFDPNGDPENPQDWPLAFKWGIVLMLSMMGFITTFTCISMVPLASTIVDDLSRPSSASSFFSTLNVDTPMGITRAAASNVLLVTIWELGEAAGPLLIAPLSELHGRYIVMNVANTLLILSTVMAALSTSVPMFILARALTGLSVTANVLNPAIIGDIFPAEQRGSAVSMVFLAPLVGGAIGPGIATTIAAWCGSWRAVVWVCIVVAGVCEIFFLLGFKETYSVVILRKRVERVRKERELFGKDVGGEEEEPCTPVKLVLDHDAEGAVIEDGLPDAKHGALVEMKKLRDAVLRPAHVLGGSAVLMALSTLGSVLFSYYYVISVTMPSVLTERYGLSTVQTGWCFISFTFGSFVSVIFCEGSLDKIYIRLRDAHRTKTNDPTAAGKPEYRLPMSTLGAFLCPVAIGVYGWTAELGGPLPILLLSVAATGAGVILTIVPMMAYIVDAFGLYSASAITGVIVTRCLMSTFLPLATGPLIDNYGYGWGFMAFSVLSLVLAPISIVVLRYGEAWRRWSKYTRENM</sequence>
<feature type="compositionally biased region" description="Basic and acidic residues" evidence="5">
    <location>
        <begin position="1"/>
        <end position="11"/>
    </location>
</feature>
<dbReference type="GO" id="GO:0022857">
    <property type="term" value="F:transmembrane transporter activity"/>
    <property type="evidence" value="ECO:0007669"/>
    <property type="project" value="InterPro"/>
</dbReference>
<feature type="compositionally biased region" description="Low complexity" evidence="5">
    <location>
        <begin position="30"/>
        <end position="40"/>
    </location>
</feature>
<feature type="transmembrane region" description="Helical" evidence="6">
    <location>
        <begin position="534"/>
        <end position="556"/>
    </location>
</feature>
<dbReference type="Gene3D" id="1.20.1250.20">
    <property type="entry name" value="MFS general substrate transporter like domains"/>
    <property type="match status" value="1"/>
</dbReference>
<feature type="transmembrane region" description="Helical" evidence="6">
    <location>
        <begin position="218"/>
        <end position="243"/>
    </location>
</feature>
<dbReference type="InterPro" id="IPR020846">
    <property type="entry name" value="MFS_dom"/>
</dbReference>
<dbReference type="PROSITE" id="PS50850">
    <property type="entry name" value="MFS"/>
    <property type="match status" value="1"/>
</dbReference>
<gene>
    <name evidence="8" type="ORF">QBC37DRAFT_79898</name>
</gene>
<feature type="transmembrane region" description="Helical" evidence="6">
    <location>
        <begin position="72"/>
        <end position="96"/>
    </location>
</feature>
<feature type="region of interest" description="Disordered" evidence="5">
    <location>
        <begin position="1"/>
        <end position="60"/>
    </location>
</feature>
<dbReference type="InterPro" id="IPR036259">
    <property type="entry name" value="MFS_trans_sf"/>
</dbReference>
<dbReference type="Pfam" id="PF07690">
    <property type="entry name" value="MFS_1"/>
    <property type="match status" value="1"/>
</dbReference>
<evidence type="ECO:0000313" key="8">
    <source>
        <dbReference type="EMBL" id="KAK4208323.1"/>
    </source>
</evidence>
<reference evidence="8" key="1">
    <citation type="journal article" date="2023" name="Mol. Phylogenet. Evol.">
        <title>Genome-scale phylogeny and comparative genomics of the fungal order Sordariales.</title>
        <authorList>
            <person name="Hensen N."/>
            <person name="Bonometti L."/>
            <person name="Westerberg I."/>
            <person name="Brannstrom I.O."/>
            <person name="Guillou S."/>
            <person name="Cros-Aarteil S."/>
            <person name="Calhoun S."/>
            <person name="Haridas S."/>
            <person name="Kuo A."/>
            <person name="Mondo S."/>
            <person name="Pangilinan J."/>
            <person name="Riley R."/>
            <person name="LaButti K."/>
            <person name="Andreopoulos B."/>
            <person name="Lipzen A."/>
            <person name="Chen C."/>
            <person name="Yan M."/>
            <person name="Daum C."/>
            <person name="Ng V."/>
            <person name="Clum A."/>
            <person name="Steindorff A."/>
            <person name="Ohm R.A."/>
            <person name="Martin F."/>
            <person name="Silar P."/>
            <person name="Natvig D.O."/>
            <person name="Lalanne C."/>
            <person name="Gautier V."/>
            <person name="Ament-Velasquez S.L."/>
            <person name="Kruys A."/>
            <person name="Hutchinson M.I."/>
            <person name="Powell A.J."/>
            <person name="Barry K."/>
            <person name="Miller A.N."/>
            <person name="Grigoriev I.V."/>
            <person name="Debuchy R."/>
            <person name="Gladieux P."/>
            <person name="Hiltunen Thoren M."/>
            <person name="Johannesson H."/>
        </authorList>
    </citation>
    <scope>NUCLEOTIDE SEQUENCE</scope>
    <source>
        <strain evidence="8">PSN293</strain>
    </source>
</reference>
<evidence type="ECO:0000259" key="7">
    <source>
        <dbReference type="PROSITE" id="PS50850"/>
    </source>
</evidence>
<protein>
    <submittedName>
        <fullName evidence="8">Major facilitator superfamily domain-containing protein</fullName>
    </submittedName>
</protein>
<dbReference type="EMBL" id="MU858249">
    <property type="protein sequence ID" value="KAK4208323.1"/>
    <property type="molecule type" value="Genomic_DNA"/>
</dbReference>
<feature type="transmembrane region" description="Helical" evidence="6">
    <location>
        <begin position="184"/>
        <end position="206"/>
    </location>
</feature>
<feature type="transmembrane region" description="Helical" evidence="6">
    <location>
        <begin position="499"/>
        <end position="522"/>
    </location>
</feature>